<feature type="region of interest" description="Disordered" evidence="1">
    <location>
        <begin position="138"/>
        <end position="170"/>
    </location>
</feature>
<evidence type="ECO:0000313" key="2">
    <source>
        <dbReference type="EMBL" id="KAK4007474.1"/>
    </source>
</evidence>
<organism evidence="2 3">
    <name type="scientific">Daphnia magna</name>
    <dbReference type="NCBI Taxonomy" id="35525"/>
    <lineage>
        <taxon>Eukaryota</taxon>
        <taxon>Metazoa</taxon>
        <taxon>Ecdysozoa</taxon>
        <taxon>Arthropoda</taxon>
        <taxon>Crustacea</taxon>
        <taxon>Branchiopoda</taxon>
        <taxon>Diplostraca</taxon>
        <taxon>Cladocera</taxon>
        <taxon>Anomopoda</taxon>
        <taxon>Daphniidae</taxon>
        <taxon>Daphnia</taxon>
    </lineage>
</organism>
<feature type="compositionally biased region" description="Pro residues" evidence="1">
    <location>
        <begin position="231"/>
        <end position="243"/>
    </location>
</feature>
<gene>
    <name evidence="2" type="ORF">OUZ56_012629</name>
</gene>
<keyword evidence="3" id="KW-1185">Reference proteome</keyword>
<name>A0ABQ9Z3K8_9CRUS</name>
<dbReference type="EMBL" id="JAOYFB010000002">
    <property type="protein sequence ID" value="KAK4007474.1"/>
    <property type="molecule type" value="Genomic_DNA"/>
</dbReference>
<sequence length="285" mass="32384">MVANDLASWELMTAAGGELKQEIYVISRDLHSPQKQEEVLPSYSPRRDPRGKIPQVGIQPWQLSIRSWSIGFRCFQFAIVMDLKRILMEFWYKKVHVRWKGTEEFRILLLSHMLWRAVHHVPSSVIYVYSSMEKSLAPNPGAGRKQKKKKKLTEGQKRRRNRYNYEKERRKREAAAAAALTATIPDVPERSVVFTSADLPLRPLATVGPSVNLPLRPLATVGPPINLPTLPADPPTASDPPQPAKENRNLSSQQVSCSNCRSANYFPSEEDRALDLKLKSSHRLK</sequence>
<evidence type="ECO:0000313" key="3">
    <source>
        <dbReference type="Proteomes" id="UP001234178"/>
    </source>
</evidence>
<feature type="compositionally biased region" description="Basic residues" evidence="1">
    <location>
        <begin position="144"/>
        <end position="162"/>
    </location>
</feature>
<feature type="region of interest" description="Disordered" evidence="1">
    <location>
        <begin position="224"/>
        <end position="256"/>
    </location>
</feature>
<reference evidence="2 3" key="1">
    <citation type="journal article" date="2023" name="Nucleic Acids Res.">
        <title>The hologenome of Daphnia magna reveals possible DNA methylation and microbiome-mediated evolution of the host genome.</title>
        <authorList>
            <person name="Chaturvedi A."/>
            <person name="Li X."/>
            <person name="Dhandapani V."/>
            <person name="Marshall H."/>
            <person name="Kissane S."/>
            <person name="Cuenca-Cambronero M."/>
            <person name="Asole G."/>
            <person name="Calvet F."/>
            <person name="Ruiz-Romero M."/>
            <person name="Marangio P."/>
            <person name="Guigo R."/>
            <person name="Rago D."/>
            <person name="Mirbahai L."/>
            <person name="Eastwood N."/>
            <person name="Colbourne J.K."/>
            <person name="Zhou J."/>
            <person name="Mallon E."/>
            <person name="Orsini L."/>
        </authorList>
    </citation>
    <scope>NUCLEOTIDE SEQUENCE [LARGE SCALE GENOMIC DNA]</scope>
    <source>
        <strain evidence="2">LRV0_1</strain>
    </source>
</reference>
<protein>
    <recommendedName>
        <fullName evidence="4">BZIP domain-containing protein</fullName>
    </recommendedName>
</protein>
<proteinExistence type="predicted"/>
<evidence type="ECO:0000256" key="1">
    <source>
        <dbReference type="SAM" id="MobiDB-lite"/>
    </source>
</evidence>
<accession>A0ABQ9Z3K8</accession>
<evidence type="ECO:0008006" key="4">
    <source>
        <dbReference type="Google" id="ProtNLM"/>
    </source>
</evidence>
<comment type="caution">
    <text evidence="2">The sequence shown here is derived from an EMBL/GenBank/DDBJ whole genome shotgun (WGS) entry which is preliminary data.</text>
</comment>
<dbReference type="Proteomes" id="UP001234178">
    <property type="component" value="Unassembled WGS sequence"/>
</dbReference>